<gene>
    <name evidence="1" type="ORF">H5410_001544</name>
</gene>
<comment type="caution">
    <text evidence="1">The sequence shown here is derived from an EMBL/GenBank/DDBJ whole genome shotgun (WGS) entry which is preliminary data.</text>
</comment>
<sequence>MLCGVDHVLKTSLSAKAKGFLNKFGSPHIIFHFHREMAQLPEKVIVVAAPFACETTNTISLTSLHLHRTPSSFFFPPSPTSTNPKTLSRRTSSSLTITDRCEPLGNHMLSILSGIPEGQETPHCLRRTNMLGGSSPPLVYQTILPKKMEERKKGVGQGWMAEKAGGLVEE</sequence>
<protein>
    <submittedName>
        <fullName evidence="1">Uncharacterized protein</fullName>
    </submittedName>
</protein>
<keyword evidence="2" id="KW-1185">Reference proteome</keyword>
<dbReference type="Proteomes" id="UP000824120">
    <property type="component" value="Chromosome 1"/>
</dbReference>
<accession>A0A9J6AZZ3</accession>
<organism evidence="1 2">
    <name type="scientific">Solanum commersonii</name>
    <name type="common">Commerson's wild potato</name>
    <name type="synonym">Commerson's nightshade</name>
    <dbReference type="NCBI Taxonomy" id="4109"/>
    <lineage>
        <taxon>Eukaryota</taxon>
        <taxon>Viridiplantae</taxon>
        <taxon>Streptophyta</taxon>
        <taxon>Embryophyta</taxon>
        <taxon>Tracheophyta</taxon>
        <taxon>Spermatophyta</taxon>
        <taxon>Magnoliopsida</taxon>
        <taxon>eudicotyledons</taxon>
        <taxon>Gunneridae</taxon>
        <taxon>Pentapetalae</taxon>
        <taxon>asterids</taxon>
        <taxon>lamiids</taxon>
        <taxon>Solanales</taxon>
        <taxon>Solanaceae</taxon>
        <taxon>Solanoideae</taxon>
        <taxon>Solaneae</taxon>
        <taxon>Solanum</taxon>
    </lineage>
</organism>
<evidence type="ECO:0000313" key="1">
    <source>
        <dbReference type="EMBL" id="KAG5629827.1"/>
    </source>
</evidence>
<name>A0A9J6AZZ3_SOLCO</name>
<dbReference type="AlphaFoldDB" id="A0A9J6AZZ3"/>
<dbReference type="OrthoDB" id="10617522at2759"/>
<evidence type="ECO:0000313" key="2">
    <source>
        <dbReference type="Proteomes" id="UP000824120"/>
    </source>
</evidence>
<proteinExistence type="predicted"/>
<dbReference type="EMBL" id="JACXVP010000001">
    <property type="protein sequence ID" value="KAG5629827.1"/>
    <property type="molecule type" value="Genomic_DNA"/>
</dbReference>
<reference evidence="1 2" key="1">
    <citation type="submission" date="2020-09" db="EMBL/GenBank/DDBJ databases">
        <title>De no assembly of potato wild relative species, Solanum commersonii.</title>
        <authorList>
            <person name="Cho K."/>
        </authorList>
    </citation>
    <scope>NUCLEOTIDE SEQUENCE [LARGE SCALE GENOMIC DNA]</scope>
    <source>
        <strain evidence="1">LZ3.2</strain>
        <tissue evidence="1">Leaf</tissue>
    </source>
</reference>